<protein>
    <submittedName>
        <fullName evidence="1">Uncharacterized protein</fullName>
    </submittedName>
</protein>
<dbReference type="EMBL" id="UINC01023163">
    <property type="protein sequence ID" value="SVA94278.1"/>
    <property type="molecule type" value="Genomic_DNA"/>
</dbReference>
<name>A0A381ZY92_9ZZZZ</name>
<gene>
    <name evidence="1" type="ORF">METZ01_LOCUS147132</name>
</gene>
<evidence type="ECO:0000313" key="1">
    <source>
        <dbReference type="EMBL" id="SVA94278.1"/>
    </source>
</evidence>
<sequence length="477" mass="48642">MKKLLLLFIVFCSLLVSSISNACDTTVSTALTSASDEIVMSSDQTVCITSSGSIIVDDHDNGGLIQLPASTSNLTITNDGTLQVGQYDGVGSETEENNAITASGAATNVTITNSGVIAASGRHAINLKNAEGDITVTNNAGAIMTCLSDNSNGCVNLSGAGNTTAGDIKITNAGTIISQGPAHGSAANRTSGNAGGDTWSASRVSAGDYTGYRIISHHTIRLENITNGGTITVDNSGTIESQACCALDVNKSTDVINVTNSGTIKSITQGSIQARGTTNFTLTNSGTITGSGTLQKSGTGANVKTTIDLSNQGMASAGENATIVNSGTIEASGNDFHAISIGTASSGSLGFDNVTITNSGTIAGDQTSADGVDGHAIRVYEDSSGTTINIKEEATFTGGVDLGKTESTIVLDSSIKKDITMQVYNYDSDLTITNNLTGNDTYSITEEDLDGDGTADDGTLTILGEDLEIAQNNPKYR</sequence>
<proteinExistence type="predicted"/>
<organism evidence="1">
    <name type="scientific">marine metagenome</name>
    <dbReference type="NCBI Taxonomy" id="408172"/>
    <lineage>
        <taxon>unclassified sequences</taxon>
        <taxon>metagenomes</taxon>
        <taxon>ecological metagenomes</taxon>
    </lineage>
</organism>
<feature type="non-terminal residue" evidence="1">
    <location>
        <position position="477"/>
    </location>
</feature>
<accession>A0A381ZY92</accession>
<reference evidence="1" key="1">
    <citation type="submission" date="2018-05" db="EMBL/GenBank/DDBJ databases">
        <authorList>
            <person name="Lanie J.A."/>
            <person name="Ng W.-L."/>
            <person name="Kazmierczak K.M."/>
            <person name="Andrzejewski T.M."/>
            <person name="Davidsen T.M."/>
            <person name="Wayne K.J."/>
            <person name="Tettelin H."/>
            <person name="Glass J.I."/>
            <person name="Rusch D."/>
            <person name="Podicherti R."/>
            <person name="Tsui H.-C.T."/>
            <person name="Winkler M.E."/>
        </authorList>
    </citation>
    <scope>NUCLEOTIDE SEQUENCE</scope>
</reference>
<dbReference type="AlphaFoldDB" id="A0A381ZY92"/>